<evidence type="ECO:0000256" key="1">
    <source>
        <dbReference type="ARBA" id="ARBA00023015"/>
    </source>
</evidence>
<dbReference type="Gene3D" id="1.10.10.10">
    <property type="entry name" value="Winged helix-like DNA-binding domain superfamily/Winged helix DNA-binding domain"/>
    <property type="match status" value="1"/>
</dbReference>
<dbReference type="PRINTS" id="PR00038">
    <property type="entry name" value="HTHLUXR"/>
</dbReference>
<evidence type="ECO:0000313" key="6">
    <source>
        <dbReference type="Proteomes" id="UP000273405"/>
    </source>
</evidence>
<dbReference type="SUPFAM" id="SSF46894">
    <property type="entry name" value="C-terminal effector domain of the bipartite response regulators"/>
    <property type="match status" value="1"/>
</dbReference>
<comment type="caution">
    <text evidence="5">The sequence shown here is derived from an EMBL/GenBank/DDBJ whole genome shotgun (WGS) entry which is preliminary data.</text>
</comment>
<name>A0A3A8NVR4_9BACT</name>
<dbReference type="GO" id="GO:0006355">
    <property type="term" value="P:regulation of DNA-templated transcription"/>
    <property type="evidence" value="ECO:0007669"/>
    <property type="project" value="InterPro"/>
</dbReference>
<evidence type="ECO:0000259" key="4">
    <source>
        <dbReference type="PROSITE" id="PS50043"/>
    </source>
</evidence>
<dbReference type="InterPro" id="IPR000792">
    <property type="entry name" value="Tscrpt_reg_LuxR_C"/>
</dbReference>
<organism evidence="5 6">
    <name type="scientific">Corallococcus sicarius</name>
    <dbReference type="NCBI Taxonomy" id="2316726"/>
    <lineage>
        <taxon>Bacteria</taxon>
        <taxon>Pseudomonadati</taxon>
        <taxon>Myxococcota</taxon>
        <taxon>Myxococcia</taxon>
        <taxon>Myxococcales</taxon>
        <taxon>Cystobacterineae</taxon>
        <taxon>Myxococcaceae</taxon>
        <taxon>Corallococcus</taxon>
    </lineage>
</organism>
<dbReference type="PANTHER" id="PTHR44688">
    <property type="entry name" value="DNA-BINDING TRANSCRIPTIONAL ACTIVATOR DEVR_DOSR"/>
    <property type="match status" value="1"/>
</dbReference>
<dbReference type="InterPro" id="IPR036388">
    <property type="entry name" value="WH-like_DNA-bd_sf"/>
</dbReference>
<dbReference type="AlphaFoldDB" id="A0A3A8NVR4"/>
<dbReference type="EMBL" id="RAWG01000054">
    <property type="protein sequence ID" value="RKH44172.1"/>
    <property type="molecule type" value="Genomic_DNA"/>
</dbReference>
<evidence type="ECO:0000256" key="2">
    <source>
        <dbReference type="ARBA" id="ARBA00023125"/>
    </source>
</evidence>
<dbReference type="SUPFAM" id="SSF55781">
    <property type="entry name" value="GAF domain-like"/>
    <property type="match status" value="1"/>
</dbReference>
<reference evidence="6" key="1">
    <citation type="submission" date="2018-09" db="EMBL/GenBank/DDBJ databases">
        <authorList>
            <person name="Livingstone P.G."/>
            <person name="Whitworth D.E."/>
        </authorList>
    </citation>
    <scope>NUCLEOTIDE SEQUENCE [LARGE SCALE GENOMIC DNA]</scope>
    <source>
        <strain evidence="6">CA040B</strain>
    </source>
</reference>
<evidence type="ECO:0000313" key="5">
    <source>
        <dbReference type="EMBL" id="RKH44172.1"/>
    </source>
</evidence>
<dbReference type="PANTHER" id="PTHR44688:SF16">
    <property type="entry name" value="DNA-BINDING TRANSCRIPTIONAL ACTIVATOR DEVR_DOSR"/>
    <property type="match status" value="1"/>
</dbReference>
<dbReference type="Pfam" id="PF00196">
    <property type="entry name" value="GerE"/>
    <property type="match status" value="1"/>
</dbReference>
<dbReference type="OrthoDB" id="5510724at2"/>
<keyword evidence="2" id="KW-0238">DNA-binding</keyword>
<dbReference type="InterPro" id="IPR016032">
    <property type="entry name" value="Sig_transdc_resp-reg_C-effctor"/>
</dbReference>
<dbReference type="GO" id="GO:0003677">
    <property type="term" value="F:DNA binding"/>
    <property type="evidence" value="ECO:0007669"/>
    <property type="project" value="UniProtKB-KW"/>
</dbReference>
<dbReference type="RefSeq" id="WP_120625256.1">
    <property type="nucleotide sequence ID" value="NZ_RAWG01000054.1"/>
</dbReference>
<evidence type="ECO:0000256" key="3">
    <source>
        <dbReference type="ARBA" id="ARBA00023163"/>
    </source>
</evidence>
<dbReference type="CDD" id="cd06170">
    <property type="entry name" value="LuxR_C_like"/>
    <property type="match status" value="1"/>
</dbReference>
<keyword evidence="1" id="KW-0805">Transcription regulation</keyword>
<keyword evidence="3" id="KW-0804">Transcription</keyword>
<feature type="domain" description="HTH luxR-type" evidence="4">
    <location>
        <begin position="293"/>
        <end position="357"/>
    </location>
</feature>
<dbReference type="SMART" id="SM00421">
    <property type="entry name" value="HTH_LUXR"/>
    <property type="match status" value="1"/>
</dbReference>
<dbReference type="PROSITE" id="PS50043">
    <property type="entry name" value="HTH_LUXR_2"/>
    <property type="match status" value="1"/>
</dbReference>
<keyword evidence="6" id="KW-1185">Reference proteome</keyword>
<proteinExistence type="predicted"/>
<protein>
    <submittedName>
        <fullName evidence="5">LuxR family transcriptional regulator</fullName>
    </submittedName>
</protein>
<sequence>MGRALKFASREQGLISEMRSGLIDVQSYEDIHTVIADVLVQLCGADHVALGFANLDGSAGLEWMTRTAMPLLKDYPEWALRCFVFQATMAQPNIVLSGPQMLRGQALEDTETYQRSRAVDLNLRHVLAALLMQGQQGLKGGIAVYRETQRPFPLQAQRLLQELTPDIKGAVSSVQRFHSVRMENDLLKAVSVEPGATLFLLPHRRDIVRTHTATALLEKWFAPHELHHGVPSEWMALVNHLSTQERTPDSEKASLVKSQDGRKLQATFTRSPVRWAGRLLWEVRIVEQSHWMKDEWLQVLTDKEIELADCLNQGAANKDIAKTLHNSVETVKVHLKSMYRKVGVHSRTEFLAKVRRS</sequence>
<accession>A0A3A8NVR4</accession>
<dbReference type="Proteomes" id="UP000273405">
    <property type="component" value="Unassembled WGS sequence"/>
</dbReference>
<gene>
    <name evidence="5" type="ORF">D7X12_11165</name>
</gene>